<name>S4PLS7_9NEOP</name>
<keyword evidence="1" id="KW-1133">Transmembrane helix</keyword>
<organism evidence="2">
    <name type="scientific">Pararge aegeria</name>
    <name type="common">speckled wood butterfly</name>
    <dbReference type="NCBI Taxonomy" id="116150"/>
    <lineage>
        <taxon>Eukaryota</taxon>
        <taxon>Metazoa</taxon>
        <taxon>Ecdysozoa</taxon>
        <taxon>Arthropoda</taxon>
        <taxon>Hexapoda</taxon>
        <taxon>Insecta</taxon>
        <taxon>Pterygota</taxon>
        <taxon>Neoptera</taxon>
        <taxon>Endopterygota</taxon>
        <taxon>Lepidoptera</taxon>
        <taxon>Glossata</taxon>
        <taxon>Ditrysia</taxon>
        <taxon>Papilionoidea</taxon>
        <taxon>Nymphalidae</taxon>
        <taxon>Satyrinae</taxon>
        <taxon>Satyrini</taxon>
        <taxon>Parargina</taxon>
        <taxon>Pararge</taxon>
    </lineage>
</organism>
<accession>S4PLS7</accession>
<reference evidence="2" key="2">
    <citation type="submission" date="2013-05" db="EMBL/GenBank/DDBJ databases">
        <authorList>
            <person name="Carter J.-M."/>
            <person name="Baker S.C."/>
            <person name="Pink R."/>
            <person name="Carter D.R.F."/>
            <person name="Collins A."/>
            <person name="Tomlin J."/>
            <person name="Gibbs M."/>
            <person name="Breuker C.J."/>
        </authorList>
    </citation>
    <scope>NUCLEOTIDE SEQUENCE</scope>
    <source>
        <tissue evidence="2">Ovary</tissue>
    </source>
</reference>
<feature type="transmembrane region" description="Helical" evidence="1">
    <location>
        <begin position="17"/>
        <end position="35"/>
    </location>
</feature>
<evidence type="ECO:0000256" key="1">
    <source>
        <dbReference type="SAM" id="Phobius"/>
    </source>
</evidence>
<proteinExistence type="predicted"/>
<dbReference type="AlphaFoldDB" id="S4PLS7"/>
<keyword evidence="1" id="KW-0472">Membrane</keyword>
<sequence>MFSATHSRVVLEGVPTYLLYTFLYFIVTLYFRLFTKHDVHLCATLRIQKAVGEVLSFSRGDNCLVLGASIVYNNRILKTDIFMTYFDVPKIKFIILKQERHQY</sequence>
<protein>
    <submittedName>
        <fullName evidence="2">Uncharacterized protein</fullName>
    </submittedName>
</protein>
<evidence type="ECO:0000313" key="2">
    <source>
        <dbReference type="EMBL" id="JAA90838.1"/>
    </source>
</evidence>
<keyword evidence="1" id="KW-0812">Transmembrane</keyword>
<reference evidence="2" key="1">
    <citation type="journal article" date="2013" name="BMC Genomics">
        <title>Unscrambling butterfly oogenesis.</title>
        <authorList>
            <person name="Carter J.M."/>
            <person name="Baker S.C."/>
            <person name="Pink R."/>
            <person name="Carter D.R."/>
            <person name="Collins A."/>
            <person name="Tomlin J."/>
            <person name="Gibbs M."/>
            <person name="Breuker C.J."/>
        </authorList>
    </citation>
    <scope>NUCLEOTIDE SEQUENCE</scope>
    <source>
        <tissue evidence="2">Ovary</tissue>
    </source>
</reference>
<dbReference type="EMBL" id="GAIX01001722">
    <property type="protein sequence ID" value="JAA90838.1"/>
    <property type="molecule type" value="Transcribed_RNA"/>
</dbReference>